<keyword evidence="2" id="KW-0813">Transport</keyword>
<dbReference type="InterPro" id="IPR011701">
    <property type="entry name" value="MFS"/>
</dbReference>
<dbReference type="EMBL" id="JAVUPU010000002">
    <property type="protein sequence ID" value="MDT9598308.1"/>
    <property type="molecule type" value="Genomic_DNA"/>
</dbReference>
<feature type="transmembrane region" description="Helical" evidence="6">
    <location>
        <begin position="92"/>
        <end position="110"/>
    </location>
</feature>
<evidence type="ECO:0000259" key="7">
    <source>
        <dbReference type="PROSITE" id="PS50850"/>
    </source>
</evidence>
<evidence type="ECO:0000313" key="8">
    <source>
        <dbReference type="EMBL" id="MDT9598308.1"/>
    </source>
</evidence>
<dbReference type="InterPro" id="IPR036259">
    <property type="entry name" value="MFS_trans_sf"/>
</dbReference>
<feature type="transmembrane region" description="Helical" evidence="6">
    <location>
        <begin position="406"/>
        <end position="425"/>
    </location>
</feature>
<dbReference type="InterPro" id="IPR044770">
    <property type="entry name" value="MFS_spinster-like"/>
</dbReference>
<feature type="transmembrane region" description="Helical" evidence="6">
    <location>
        <begin position="261"/>
        <end position="279"/>
    </location>
</feature>
<feature type="transmembrane region" description="Helical" evidence="6">
    <location>
        <begin position="59"/>
        <end position="80"/>
    </location>
</feature>
<gene>
    <name evidence="8" type="ORF">RQX22_05005</name>
</gene>
<evidence type="ECO:0000256" key="6">
    <source>
        <dbReference type="SAM" id="Phobius"/>
    </source>
</evidence>
<keyword evidence="5 6" id="KW-0472">Membrane</keyword>
<dbReference type="Gene3D" id="1.20.1250.20">
    <property type="entry name" value="MFS general substrate transporter like domains"/>
    <property type="match status" value="2"/>
</dbReference>
<protein>
    <submittedName>
        <fullName evidence="8">MFS transporter</fullName>
    </submittedName>
</protein>
<dbReference type="PROSITE" id="PS50850">
    <property type="entry name" value="MFS"/>
    <property type="match status" value="1"/>
</dbReference>
<evidence type="ECO:0000256" key="2">
    <source>
        <dbReference type="ARBA" id="ARBA00022448"/>
    </source>
</evidence>
<dbReference type="PANTHER" id="PTHR23505:SF79">
    <property type="entry name" value="PROTEIN SPINSTER"/>
    <property type="match status" value="1"/>
</dbReference>
<feature type="transmembrane region" description="Helical" evidence="6">
    <location>
        <begin position="285"/>
        <end position="303"/>
    </location>
</feature>
<dbReference type="RefSeq" id="WP_315724231.1">
    <property type="nucleotide sequence ID" value="NZ_JAVUPU010000002.1"/>
</dbReference>
<dbReference type="PANTHER" id="PTHR23505">
    <property type="entry name" value="SPINSTER"/>
    <property type="match status" value="1"/>
</dbReference>
<feature type="transmembrane region" description="Helical" evidence="6">
    <location>
        <begin position="466"/>
        <end position="486"/>
    </location>
</feature>
<organism evidence="8 9">
    <name type="scientific">Sphingosinicella rhizophila</name>
    <dbReference type="NCBI Taxonomy" id="3050082"/>
    <lineage>
        <taxon>Bacteria</taxon>
        <taxon>Pseudomonadati</taxon>
        <taxon>Pseudomonadota</taxon>
        <taxon>Alphaproteobacteria</taxon>
        <taxon>Sphingomonadales</taxon>
        <taxon>Sphingosinicellaceae</taxon>
        <taxon>Sphingosinicella</taxon>
    </lineage>
</organism>
<feature type="transmembrane region" description="Helical" evidence="6">
    <location>
        <begin position="315"/>
        <end position="338"/>
    </location>
</feature>
<feature type="transmembrane region" description="Helical" evidence="6">
    <location>
        <begin position="193"/>
        <end position="212"/>
    </location>
</feature>
<dbReference type="SUPFAM" id="SSF103473">
    <property type="entry name" value="MFS general substrate transporter"/>
    <property type="match status" value="1"/>
</dbReference>
<name>A0ABU3Q4G3_9SPHN</name>
<evidence type="ECO:0000256" key="3">
    <source>
        <dbReference type="ARBA" id="ARBA00022692"/>
    </source>
</evidence>
<feature type="transmembrane region" description="Helical" evidence="6">
    <location>
        <begin position="431"/>
        <end position="454"/>
    </location>
</feature>
<dbReference type="InterPro" id="IPR020846">
    <property type="entry name" value="MFS_dom"/>
</dbReference>
<feature type="transmembrane region" description="Helical" evidence="6">
    <location>
        <begin position="498"/>
        <end position="518"/>
    </location>
</feature>
<feature type="transmembrane region" description="Helical" evidence="6">
    <location>
        <begin position="20"/>
        <end position="38"/>
    </location>
</feature>
<dbReference type="CDD" id="cd17328">
    <property type="entry name" value="MFS_spinster_like"/>
    <property type="match status" value="1"/>
</dbReference>
<dbReference type="Pfam" id="PF07690">
    <property type="entry name" value="MFS_1"/>
    <property type="match status" value="1"/>
</dbReference>
<feature type="transmembrane region" description="Helical" evidence="6">
    <location>
        <begin position="151"/>
        <end position="173"/>
    </location>
</feature>
<accession>A0ABU3Q4G3</accession>
<feature type="domain" description="Major facilitator superfamily (MFS) profile" evidence="7">
    <location>
        <begin position="25"/>
        <end position="525"/>
    </location>
</feature>
<reference evidence="8 9" key="1">
    <citation type="submission" date="2023-05" db="EMBL/GenBank/DDBJ databases">
        <authorList>
            <person name="Guo Y."/>
        </authorList>
    </citation>
    <scope>NUCLEOTIDE SEQUENCE [LARGE SCALE GENOMIC DNA]</scope>
    <source>
        <strain evidence="8 9">GR2756</strain>
    </source>
</reference>
<comment type="caution">
    <text evidence="8">The sequence shown here is derived from an EMBL/GenBank/DDBJ whole genome shotgun (WGS) entry which is preliminary data.</text>
</comment>
<keyword evidence="9" id="KW-1185">Reference proteome</keyword>
<proteinExistence type="predicted"/>
<feature type="transmembrane region" description="Helical" evidence="6">
    <location>
        <begin position="371"/>
        <end position="394"/>
    </location>
</feature>
<sequence>METGSDESASVAGRGTRVGAYAWYVLFVLVLVYIVNFIDRQILSILVGDIKRDLGVSDAQIGFLYGTAFAVFYALFGIPLGRLADSWYRGRLMAGGLALWSSMTALSGFANSFGMLAVARVGVGIGEASASPAAYSMISDTFPQERRATAISIYSSGLYIGGAISLPIGGFVLSRWNVMFPDPAAAPLGLAGWQAAFLAVGLPGLLLALWVLSLREPPRGNAEGLPQPAVRPGAWREFGRELVAILPPLTLLNVARIPGALPRNLMMMILVIASGYGLYRLTGDGAQWAAYGLGVYAILSWIQSLQHRDPPAFRLIWGCPTTVLLVFAFGSISFVNYATTFWVPHYLEQTFYGDPLLPSHYLEGMTAKEEIGLIIGWTSALAAAAGVIIGGYVSDLWRQRDARGRLFLNMVSVVVPVPLMAFLLTTDSLALFYWVNPLAQFAAALWVGAAVATLQDLVLPRMRATAGATYILGTTMVGLALGPYFAGKISVLSESLRTGIFALYLMPPITLAALWAGARRLAEMEASKVERARGAGEPI</sequence>
<evidence type="ECO:0000256" key="4">
    <source>
        <dbReference type="ARBA" id="ARBA00022989"/>
    </source>
</evidence>
<keyword evidence="4 6" id="KW-1133">Transmembrane helix</keyword>
<evidence type="ECO:0000256" key="5">
    <source>
        <dbReference type="ARBA" id="ARBA00023136"/>
    </source>
</evidence>
<keyword evidence="3 6" id="KW-0812">Transmembrane</keyword>
<dbReference type="Proteomes" id="UP001259572">
    <property type="component" value="Unassembled WGS sequence"/>
</dbReference>
<evidence type="ECO:0000313" key="9">
    <source>
        <dbReference type="Proteomes" id="UP001259572"/>
    </source>
</evidence>
<comment type="subcellular location">
    <subcellularLocation>
        <location evidence="1">Membrane</location>
        <topology evidence="1">Multi-pass membrane protein</topology>
    </subcellularLocation>
</comment>
<evidence type="ECO:0000256" key="1">
    <source>
        <dbReference type="ARBA" id="ARBA00004141"/>
    </source>
</evidence>